<keyword evidence="2" id="KW-1185">Reference proteome</keyword>
<organism evidence="1 2">
    <name type="scientific">Penicillium oxalicum (strain 114-2 / CGMCC 5302)</name>
    <name type="common">Penicillium decumbens</name>
    <dbReference type="NCBI Taxonomy" id="933388"/>
    <lineage>
        <taxon>Eukaryota</taxon>
        <taxon>Fungi</taxon>
        <taxon>Dikarya</taxon>
        <taxon>Ascomycota</taxon>
        <taxon>Pezizomycotina</taxon>
        <taxon>Eurotiomycetes</taxon>
        <taxon>Eurotiomycetidae</taxon>
        <taxon>Eurotiales</taxon>
        <taxon>Aspergillaceae</taxon>
        <taxon>Penicillium</taxon>
    </lineage>
</organism>
<evidence type="ECO:0000313" key="2">
    <source>
        <dbReference type="Proteomes" id="UP000019376"/>
    </source>
</evidence>
<dbReference type="HOGENOM" id="CLU_1741213_0_0_1"/>
<reference evidence="1 2" key="1">
    <citation type="journal article" date="2013" name="PLoS ONE">
        <title>Genomic and secretomic analyses reveal unique features of the lignocellulolytic enzyme system of Penicillium decumbens.</title>
        <authorList>
            <person name="Liu G."/>
            <person name="Zhang L."/>
            <person name="Wei X."/>
            <person name="Zou G."/>
            <person name="Qin Y."/>
            <person name="Ma L."/>
            <person name="Li J."/>
            <person name="Zheng H."/>
            <person name="Wang S."/>
            <person name="Wang C."/>
            <person name="Xun L."/>
            <person name="Zhao G.-P."/>
            <person name="Zhou Z."/>
            <person name="Qu Y."/>
        </authorList>
    </citation>
    <scope>NUCLEOTIDE SEQUENCE [LARGE SCALE GENOMIC DNA]</scope>
    <source>
        <strain evidence="2">114-2 / CGMCC 5302</strain>
    </source>
</reference>
<proteinExistence type="predicted"/>
<dbReference type="EMBL" id="KB644412">
    <property type="protein sequence ID" value="EPS30123.1"/>
    <property type="molecule type" value="Genomic_DNA"/>
</dbReference>
<dbReference type="AlphaFoldDB" id="S8AV68"/>
<dbReference type="OrthoDB" id="10039566at2759"/>
<gene>
    <name evidence="1" type="ORF">PDE_05073</name>
</gene>
<accession>S8AV68</accession>
<evidence type="ECO:0000313" key="1">
    <source>
        <dbReference type="EMBL" id="EPS30123.1"/>
    </source>
</evidence>
<name>S8AV68_PENO1</name>
<sequence length="150" mass="16494">MVQMTGFKPEDFLKSNGKFKTTHLRIMSPPVNGFNVNATITMRAAIGFTMEMGHVTFNLTLNNSPLGYLDIPNLTLERDQTSVVVLGSIDESILIREFLWGHGDGTEVTIGFKGHGCDYNGVEIPYFAAAVRAIDASATVDLLQYLHLLT</sequence>
<protein>
    <submittedName>
        <fullName evidence="1">Uncharacterized protein</fullName>
    </submittedName>
</protein>
<dbReference type="Proteomes" id="UP000019376">
    <property type="component" value="Unassembled WGS sequence"/>
</dbReference>
<dbReference type="PhylomeDB" id="S8AV68"/>
<dbReference type="STRING" id="933388.S8AV68"/>